<protein>
    <submittedName>
        <fullName evidence="2">Membrane protein</fullName>
    </submittedName>
</protein>
<comment type="caution">
    <text evidence="2">The sequence shown here is derived from an EMBL/GenBank/DDBJ whole genome shotgun (WGS) entry which is preliminary data.</text>
</comment>
<gene>
    <name evidence="2" type="ORF">ADU74_02055</name>
</gene>
<dbReference type="Pfam" id="PF06496">
    <property type="entry name" value="DUF1097"/>
    <property type="match status" value="1"/>
</dbReference>
<keyword evidence="1" id="KW-1133">Transmembrane helix</keyword>
<evidence type="ECO:0000313" key="2">
    <source>
        <dbReference type="EMBL" id="KOA90072.1"/>
    </source>
</evidence>
<keyword evidence="1" id="KW-0472">Membrane</keyword>
<reference evidence="2 3" key="1">
    <citation type="submission" date="2015-07" db="EMBL/GenBank/DDBJ databases">
        <title>Draft genome sequences of 17 French Clostridium botulinum group III.</title>
        <authorList>
            <person name="Woudstra C."/>
            <person name="Le Marechal C."/>
            <person name="Souillard R."/>
            <person name="Bayon-Auboyer M.-H."/>
            <person name="Dessouter D."/>
            <person name="Fach P."/>
        </authorList>
    </citation>
    <scope>NUCLEOTIDE SEQUENCE [LARGE SCALE GENOMIC DNA]</scope>
    <source>
        <strain evidence="2 3">12LNRI-CD</strain>
    </source>
</reference>
<name>A0A9Q1V0M3_CLOBO</name>
<dbReference type="Proteomes" id="UP000037540">
    <property type="component" value="Unassembled WGS sequence"/>
</dbReference>
<dbReference type="RefSeq" id="WP_013724609.1">
    <property type="nucleotide sequence ID" value="NZ_LGVO01000054.1"/>
</dbReference>
<evidence type="ECO:0000313" key="3">
    <source>
        <dbReference type="Proteomes" id="UP000037540"/>
    </source>
</evidence>
<feature type="transmembrane region" description="Helical" evidence="1">
    <location>
        <begin position="76"/>
        <end position="92"/>
    </location>
</feature>
<proteinExistence type="predicted"/>
<dbReference type="OrthoDB" id="8588554at2"/>
<feature type="transmembrane region" description="Helical" evidence="1">
    <location>
        <begin position="53"/>
        <end position="70"/>
    </location>
</feature>
<sequence>MSYIMALSIPTAVLCGVWSLITPSLGLIGWAGFAGCTTYFASGSHGIEGAKTTLFTNLSGVFWAMMIIILSNKFHFLGSAAVFTGIITFIMCIQSKIKYFSFIPGTFLGCFSTFAGNGNWKMVALSLLLGAFLGIACEWSGNITYSKFGADKEDS</sequence>
<dbReference type="EMBL" id="LGVR01000006">
    <property type="protein sequence ID" value="KOA90072.1"/>
    <property type="molecule type" value="Genomic_DNA"/>
</dbReference>
<feature type="transmembrane region" description="Helical" evidence="1">
    <location>
        <begin position="99"/>
        <end position="116"/>
    </location>
</feature>
<feature type="transmembrane region" description="Helical" evidence="1">
    <location>
        <begin position="20"/>
        <end position="41"/>
    </location>
</feature>
<dbReference type="InterPro" id="IPR009476">
    <property type="entry name" value="DUF1097"/>
</dbReference>
<feature type="transmembrane region" description="Helical" evidence="1">
    <location>
        <begin position="122"/>
        <end position="139"/>
    </location>
</feature>
<dbReference type="AlphaFoldDB" id="A0A9Q1V0M3"/>
<keyword evidence="1" id="KW-0812">Transmembrane</keyword>
<organism evidence="2 3">
    <name type="scientific">Clostridium botulinum</name>
    <dbReference type="NCBI Taxonomy" id="1491"/>
    <lineage>
        <taxon>Bacteria</taxon>
        <taxon>Bacillati</taxon>
        <taxon>Bacillota</taxon>
        <taxon>Clostridia</taxon>
        <taxon>Eubacteriales</taxon>
        <taxon>Clostridiaceae</taxon>
        <taxon>Clostridium</taxon>
    </lineage>
</organism>
<evidence type="ECO:0000256" key="1">
    <source>
        <dbReference type="SAM" id="Phobius"/>
    </source>
</evidence>
<accession>A0A9Q1V0M3</accession>